<dbReference type="RefSeq" id="WP_098504010.1">
    <property type="nucleotide sequence ID" value="NZ_PDJQ01000001.1"/>
</dbReference>
<dbReference type="Gene3D" id="1.20.58.1000">
    <property type="entry name" value="Metal-sensitive repressor, helix protomer"/>
    <property type="match status" value="1"/>
</dbReference>
<organism evidence="1 2">
    <name type="scientific">Tepidiforma thermophila (strain KCTC 52669 / CGMCC 1.13589 / G233)</name>
    <dbReference type="NCBI Taxonomy" id="2761530"/>
    <lineage>
        <taxon>Bacteria</taxon>
        <taxon>Bacillati</taxon>
        <taxon>Chloroflexota</taxon>
        <taxon>Tepidiformia</taxon>
        <taxon>Tepidiformales</taxon>
        <taxon>Tepidiformaceae</taxon>
        <taxon>Tepidiforma</taxon>
    </lineage>
</organism>
<accession>A0A2A9HFS5</accession>
<keyword evidence="1" id="KW-0238">DNA-binding</keyword>
<proteinExistence type="predicted"/>
<comment type="caution">
    <text evidence="1">The sequence shown here is derived from an EMBL/GenBank/DDBJ whole genome shotgun (WGS) entry which is preliminary data.</text>
</comment>
<reference evidence="1 2" key="1">
    <citation type="submission" date="2017-09" db="EMBL/GenBank/DDBJ databases">
        <title>Sequencing the genomes of two abundant thermophiles in Great Basin hot springs: Thermocrinis jamiesonii and novel Chloroflexi Thermoflexus hugenholtzii.</title>
        <authorList>
            <person name="Hedlund B."/>
        </authorList>
    </citation>
    <scope>NUCLEOTIDE SEQUENCE [LARGE SCALE GENOMIC DNA]</scope>
    <source>
        <strain evidence="1 2">G233</strain>
    </source>
</reference>
<protein>
    <submittedName>
        <fullName evidence="1">DNA-binding FrmR family transcriptional regulator</fullName>
    </submittedName>
</protein>
<dbReference type="PANTHER" id="PTHR33677:SF3">
    <property type="entry name" value="COPPER-SENSING TRANSCRIPTIONAL REPRESSOR RICR"/>
    <property type="match status" value="1"/>
</dbReference>
<dbReference type="EMBL" id="PDJQ01000001">
    <property type="protein sequence ID" value="PFG74638.1"/>
    <property type="molecule type" value="Genomic_DNA"/>
</dbReference>
<dbReference type="GO" id="GO:0045892">
    <property type="term" value="P:negative regulation of DNA-templated transcription"/>
    <property type="evidence" value="ECO:0007669"/>
    <property type="project" value="UniProtKB-ARBA"/>
</dbReference>
<evidence type="ECO:0000313" key="2">
    <source>
        <dbReference type="Proteomes" id="UP000223071"/>
    </source>
</evidence>
<dbReference type="PANTHER" id="PTHR33677">
    <property type="entry name" value="TRANSCRIPTIONAL REPRESSOR FRMR-RELATED"/>
    <property type="match status" value="1"/>
</dbReference>
<dbReference type="Proteomes" id="UP000223071">
    <property type="component" value="Unassembled WGS sequence"/>
</dbReference>
<gene>
    <name evidence="1" type="ORF">A9A59_1875</name>
</gene>
<keyword evidence="2" id="KW-1185">Reference proteome</keyword>
<dbReference type="AlphaFoldDB" id="A0A2A9HFS5"/>
<evidence type="ECO:0000313" key="1">
    <source>
        <dbReference type="EMBL" id="PFG74638.1"/>
    </source>
</evidence>
<sequence>MTPETRRQALRRIKIIAGQVAALEKQIEDDRYCMDILDLSLSIQRALRSLDALVLDGHLKTHVVEMIRSGEEEKAIAELQRLYRTQGPSEP</sequence>
<name>A0A2A9HFS5_TEPT2</name>
<dbReference type="GO" id="GO:0046872">
    <property type="term" value="F:metal ion binding"/>
    <property type="evidence" value="ECO:0007669"/>
    <property type="project" value="InterPro"/>
</dbReference>
<dbReference type="GO" id="GO:0003677">
    <property type="term" value="F:DNA binding"/>
    <property type="evidence" value="ECO:0007669"/>
    <property type="project" value="UniProtKB-KW"/>
</dbReference>
<dbReference type="InterPro" id="IPR038390">
    <property type="entry name" value="Metal_Tscrpt_repr_sf"/>
</dbReference>
<dbReference type="Pfam" id="PF02583">
    <property type="entry name" value="Trns_repr_metal"/>
    <property type="match status" value="1"/>
</dbReference>
<dbReference type="InterPro" id="IPR003735">
    <property type="entry name" value="Metal_Tscrpt_repr"/>
</dbReference>